<sequence length="259" mass="28299">MGTSLKVHGFKKLVKDFARAVHESAPSPAASAASPLKKNAKSFAGKVIFVNKTAPGSEWDNIIDYHVVGETDRWVEKVIDDWKKARPVDWEVQKTLVATGESSTTGTFHVAKEITNTIGLKSKGAKRKNDRKRENVPAAEDEDEVFDITLPLPSPPPSPSKRPRSRCHYTDVEMSPSKKSREVVLREPVHFEERGLLFGNATNASAKPGATLEDVFDLGSNVAAKPKTTSKKSAKAKTPKAQVEVLLESRTTKKVAISS</sequence>
<evidence type="ECO:0000313" key="2">
    <source>
        <dbReference type="EMBL" id="KAJ8455128.1"/>
    </source>
</evidence>
<evidence type="ECO:0000313" key="3">
    <source>
        <dbReference type="Proteomes" id="UP001215151"/>
    </source>
</evidence>
<protein>
    <submittedName>
        <fullName evidence="2">Uncharacterized protein</fullName>
    </submittedName>
</protein>
<keyword evidence="3" id="KW-1185">Reference proteome</keyword>
<reference evidence="2" key="1">
    <citation type="submission" date="2022-11" db="EMBL/GenBank/DDBJ databases">
        <title>Genome Sequence of Cubamyces cubensis.</title>
        <authorList>
            <person name="Buettner E."/>
        </authorList>
    </citation>
    <scope>NUCLEOTIDE SEQUENCE</scope>
    <source>
        <strain evidence="2">MPL-01</strain>
    </source>
</reference>
<proteinExistence type="predicted"/>
<name>A0AAD7TGV3_9APHY</name>
<evidence type="ECO:0000256" key="1">
    <source>
        <dbReference type="SAM" id="MobiDB-lite"/>
    </source>
</evidence>
<accession>A0AAD7TGV3</accession>
<dbReference type="AlphaFoldDB" id="A0AAD7TGV3"/>
<dbReference type="Proteomes" id="UP001215151">
    <property type="component" value="Unassembled WGS sequence"/>
</dbReference>
<dbReference type="EMBL" id="JAPEVG010000819">
    <property type="protein sequence ID" value="KAJ8455128.1"/>
    <property type="molecule type" value="Genomic_DNA"/>
</dbReference>
<feature type="region of interest" description="Disordered" evidence="1">
    <location>
        <begin position="122"/>
        <end position="167"/>
    </location>
</feature>
<gene>
    <name evidence="2" type="ORF">ONZ51_g12619</name>
</gene>
<organism evidence="2 3">
    <name type="scientific">Trametes cubensis</name>
    <dbReference type="NCBI Taxonomy" id="1111947"/>
    <lineage>
        <taxon>Eukaryota</taxon>
        <taxon>Fungi</taxon>
        <taxon>Dikarya</taxon>
        <taxon>Basidiomycota</taxon>
        <taxon>Agaricomycotina</taxon>
        <taxon>Agaricomycetes</taxon>
        <taxon>Polyporales</taxon>
        <taxon>Polyporaceae</taxon>
        <taxon>Trametes</taxon>
    </lineage>
</organism>
<comment type="caution">
    <text evidence="2">The sequence shown here is derived from an EMBL/GenBank/DDBJ whole genome shotgun (WGS) entry which is preliminary data.</text>
</comment>
<dbReference type="Gene3D" id="3.40.50.1220">
    <property type="entry name" value="TPP-binding domain"/>
    <property type="match status" value="1"/>
</dbReference>